<keyword evidence="2 8" id="KW-0963">Cytoplasm</keyword>
<evidence type="ECO:0000259" key="11">
    <source>
        <dbReference type="PROSITE" id="PS51918"/>
    </source>
</evidence>
<feature type="binding site" evidence="8">
    <location>
        <position position="46"/>
    </location>
    <ligand>
        <name>[4Fe-4S] cluster</name>
        <dbReference type="ChEBI" id="CHEBI:49883"/>
        <label>1</label>
    </ligand>
</feature>
<feature type="binding site" evidence="8">
    <location>
        <position position="141"/>
    </location>
    <ligand>
        <name>[4Fe-4S] cluster</name>
        <dbReference type="ChEBI" id="CHEBI:49883"/>
        <label>2</label>
        <note>4Fe-4S-S-AdoMet</note>
    </ligand>
</feature>
<dbReference type="OrthoDB" id="9805215at2"/>
<dbReference type="CDD" id="cd01335">
    <property type="entry name" value="Radical_SAM"/>
    <property type="match status" value="1"/>
</dbReference>
<evidence type="ECO:0000256" key="2">
    <source>
        <dbReference type="ARBA" id="ARBA00022490"/>
    </source>
</evidence>
<dbReference type="GO" id="GO:0035599">
    <property type="term" value="F:aspartic acid methylthiotransferase activity"/>
    <property type="evidence" value="ECO:0007669"/>
    <property type="project" value="TreeGrafter"/>
</dbReference>
<protein>
    <recommendedName>
        <fullName evidence="8">Ribosomal protein uS12 methylthiotransferase RimO</fullName>
        <shortName evidence="8">uS12 MTTase</shortName>
        <shortName evidence="8">uS12 methylthiotransferase</shortName>
        <ecNumber evidence="8">2.8.4.4</ecNumber>
    </recommendedName>
    <alternativeName>
        <fullName evidence="8">Ribosomal protein uS12 (aspartate-C(3))-methylthiotransferase</fullName>
    </alternativeName>
    <alternativeName>
        <fullName evidence="8">Ribosome maturation factor RimO</fullName>
    </alternativeName>
</protein>
<dbReference type="Pfam" id="PF00919">
    <property type="entry name" value="UPF0004"/>
    <property type="match status" value="1"/>
</dbReference>
<feature type="domain" description="TRAM" evidence="9">
    <location>
        <begin position="361"/>
        <end position="429"/>
    </location>
</feature>
<dbReference type="Pfam" id="PF04055">
    <property type="entry name" value="Radical_SAM"/>
    <property type="match status" value="1"/>
</dbReference>
<dbReference type="SFLD" id="SFLDS00029">
    <property type="entry name" value="Radical_SAM"/>
    <property type="match status" value="1"/>
</dbReference>
<evidence type="ECO:0000256" key="5">
    <source>
        <dbReference type="ARBA" id="ARBA00022723"/>
    </source>
</evidence>
<dbReference type="InterPro" id="IPR007197">
    <property type="entry name" value="rSAM"/>
</dbReference>
<dbReference type="PANTHER" id="PTHR43837">
    <property type="entry name" value="RIBOSOMAL PROTEIN S12 METHYLTHIOTRANSFERASE RIMO"/>
    <property type="match status" value="1"/>
</dbReference>
<dbReference type="InterPro" id="IPR013848">
    <property type="entry name" value="Methylthiotransferase_N"/>
</dbReference>
<sequence length="430" mass="48274">MKISIISLGCSKNSVDSENLIGLLEASGVEVVSDVGEADVALVNTCGFIQPAVEESVNTILDLELLKEQGRLKKIGVVGCLVNRYGDELKQELPSVDVWAKAEEWALVARSLGLVPAAEPVRGMLSETRPWSRYLKVGEGCDTFCSYCTIPSIRGRARSIDIPRLSSMASDLAEKGAKEICLVGQDLTIYGRDLYGEPRLRELLSELDRELPRDVWIRLLYLHPSRIDERFIDFVAGHERILSYLDIPVQHVDPEVLKRMNRPSDEEHIRRIFSYARKADPFFALRTTIMVGFPGETESQFSKVLDFLEQAMIDRVGAFIFSPEEGTPAAAMEDRVSSEIGEERYRRLMELQSEISLERQKLFLEKKLRVLIDEIDYEDDTAWGRSYREAPEVDGLIGISGGSVLEEGQCVEVRITDAAEHDLFAKIAGE</sequence>
<evidence type="ECO:0000256" key="7">
    <source>
        <dbReference type="ARBA" id="ARBA00023014"/>
    </source>
</evidence>
<organism evidence="12 13">
    <name type="scientific">Aminivibrio pyruvatiphilus</name>
    <dbReference type="NCBI Taxonomy" id="1005740"/>
    <lineage>
        <taxon>Bacteria</taxon>
        <taxon>Thermotogati</taxon>
        <taxon>Synergistota</taxon>
        <taxon>Synergistia</taxon>
        <taxon>Synergistales</taxon>
        <taxon>Aminobacteriaceae</taxon>
        <taxon>Aminivibrio</taxon>
    </lineage>
</organism>
<dbReference type="PROSITE" id="PS51918">
    <property type="entry name" value="RADICAL_SAM"/>
    <property type="match status" value="1"/>
</dbReference>
<dbReference type="PROSITE" id="PS01278">
    <property type="entry name" value="MTTASE_RADICAL"/>
    <property type="match status" value="1"/>
</dbReference>
<dbReference type="InterPro" id="IPR058240">
    <property type="entry name" value="rSAM_sf"/>
</dbReference>
<dbReference type="GO" id="GO:0005840">
    <property type="term" value="C:ribosome"/>
    <property type="evidence" value="ECO:0007669"/>
    <property type="project" value="UniProtKB-KW"/>
</dbReference>
<evidence type="ECO:0000313" key="13">
    <source>
        <dbReference type="Proteomes" id="UP000295066"/>
    </source>
</evidence>
<dbReference type="InterPro" id="IPR020612">
    <property type="entry name" value="Methylthiotransferase_CS"/>
</dbReference>
<gene>
    <name evidence="8" type="primary">rimO</name>
    <name evidence="12" type="ORF">C8D99_11165</name>
</gene>
<feature type="binding site" evidence="8">
    <location>
        <position position="145"/>
    </location>
    <ligand>
        <name>[4Fe-4S] cluster</name>
        <dbReference type="ChEBI" id="CHEBI:49883"/>
        <label>2</label>
        <note>4Fe-4S-S-AdoMet</note>
    </ligand>
</feature>
<proteinExistence type="inferred from homology"/>
<dbReference type="InterPro" id="IPR005839">
    <property type="entry name" value="Methylthiotransferase"/>
</dbReference>
<keyword evidence="1 8" id="KW-0004">4Fe-4S</keyword>
<feature type="binding site" evidence="8">
    <location>
        <position position="148"/>
    </location>
    <ligand>
        <name>[4Fe-4S] cluster</name>
        <dbReference type="ChEBI" id="CHEBI:49883"/>
        <label>2</label>
        <note>4Fe-4S-S-AdoMet</note>
    </ligand>
</feature>
<name>A0A4V3HG28_9BACT</name>
<dbReference type="HAMAP" id="MF_01865">
    <property type="entry name" value="MTTase_RimO"/>
    <property type="match status" value="1"/>
</dbReference>
<evidence type="ECO:0000259" key="9">
    <source>
        <dbReference type="PROSITE" id="PS50926"/>
    </source>
</evidence>
<dbReference type="GO" id="GO:0051539">
    <property type="term" value="F:4 iron, 4 sulfur cluster binding"/>
    <property type="evidence" value="ECO:0007669"/>
    <property type="project" value="UniProtKB-UniRule"/>
</dbReference>
<dbReference type="FunFam" id="3.80.30.20:FF:000001">
    <property type="entry name" value="tRNA-2-methylthio-N(6)-dimethylallyladenosine synthase 2"/>
    <property type="match status" value="1"/>
</dbReference>
<keyword evidence="4 8" id="KW-0949">S-adenosyl-L-methionine</keyword>
<keyword evidence="13" id="KW-1185">Reference proteome</keyword>
<dbReference type="PROSITE" id="PS50926">
    <property type="entry name" value="TRAM"/>
    <property type="match status" value="1"/>
</dbReference>
<dbReference type="Gene3D" id="2.40.50.140">
    <property type="entry name" value="Nucleic acid-binding proteins"/>
    <property type="match status" value="1"/>
</dbReference>
<dbReference type="Proteomes" id="UP000295066">
    <property type="component" value="Unassembled WGS sequence"/>
</dbReference>
<dbReference type="SFLD" id="SFLDF00274">
    <property type="entry name" value="ribosomal_protein_S12_methylth"/>
    <property type="match status" value="1"/>
</dbReference>
<keyword evidence="5 8" id="KW-0479">Metal-binding</keyword>
<dbReference type="Gene3D" id="3.80.30.20">
    <property type="entry name" value="tm_1862 like domain"/>
    <property type="match status" value="1"/>
</dbReference>
<keyword evidence="12" id="KW-0689">Ribosomal protein</keyword>
<comment type="similarity">
    <text evidence="8">Belongs to the methylthiotransferase family. RimO subfamily.</text>
</comment>
<comment type="subcellular location">
    <subcellularLocation>
        <location evidence="8">Cytoplasm</location>
    </subcellularLocation>
</comment>
<evidence type="ECO:0000259" key="10">
    <source>
        <dbReference type="PROSITE" id="PS51449"/>
    </source>
</evidence>
<dbReference type="RefSeq" id="WP_133957881.1">
    <property type="nucleotide sequence ID" value="NZ_SORI01000011.1"/>
</dbReference>
<evidence type="ECO:0000256" key="4">
    <source>
        <dbReference type="ARBA" id="ARBA00022691"/>
    </source>
</evidence>
<dbReference type="SMART" id="SM00729">
    <property type="entry name" value="Elp3"/>
    <property type="match status" value="1"/>
</dbReference>
<dbReference type="SFLD" id="SFLDG01082">
    <property type="entry name" value="B12-binding_domain_containing"/>
    <property type="match status" value="1"/>
</dbReference>
<dbReference type="Gene3D" id="3.40.50.12160">
    <property type="entry name" value="Methylthiotransferase, N-terminal domain"/>
    <property type="match status" value="1"/>
</dbReference>
<dbReference type="PROSITE" id="PS51449">
    <property type="entry name" value="MTTASE_N"/>
    <property type="match status" value="1"/>
</dbReference>
<dbReference type="InterPro" id="IPR038135">
    <property type="entry name" value="Methylthiotransferase_N_sf"/>
</dbReference>
<accession>A0A4V3HG28</accession>
<feature type="domain" description="MTTase N-terminal" evidence="10">
    <location>
        <begin position="1"/>
        <end position="120"/>
    </location>
</feature>
<dbReference type="InterPro" id="IPR012340">
    <property type="entry name" value="NA-bd_OB-fold"/>
</dbReference>
<dbReference type="InterPro" id="IPR005840">
    <property type="entry name" value="Ribosomal_uS12_MeSTrfase_RimO"/>
</dbReference>
<keyword evidence="6 8" id="KW-0408">Iron</keyword>
<dbReference type="NCBIfam" id="TIGR01125">
    <property type="entry name" value="30S ribosomal protein S12 methylthiotransferase RimO"/>
    <property type="match status" value="1"/>
</dbReference>
<evidence type="ECO:0000256" key="3">
    <source>
        <dbReference type="ARBA" id="ARBA00022679"/>
    </source>
</evidence>
<feature type="binding site" evidence="8">
    <location>
        <position position="80"/>
    </location>
    <ligand>
        <name>[4Fe-4S] cluster</name>
        <dbReference type="ChEBI" id="CHEBI:49883"/>
        <label>1</label>
    </ligand>
</feature>
<evidence type="ECO:0000256" key="1">
    <source>
        <dbReference type="ARBA" id="ARBA00022485"/>
    </source>
</evidence>
<feature type="domain" description="Radical SAM core" evidence="11">
    <location>
        <begin position="127"/>
        <end position="358"/>
    </location>
</feature>
<dbReference type="InterPro" id="IPR002792">
    <property type="entry name" value="TRAM_dom"/>
</dbReference>
<reference evidence="12 13" key="1">
    <citation type="submission" date="2019-03" db="EMBL/GenBank/DDBJ databases">
        <title>Genomic Encyclopedia of Type Strains, Phase IV (KMG-IV): sequencing the most valuable type-strain genomes for metagenomic binning, comparative biology and taxonomic classification.</title>
        <authorList>
            <person name="Goeker M."/>
        </authorList>
    </citation>
    <scope>NUCLEOTIDE SEQUENCE [LARGE SCALE GENOMIC DNA]</scope>
    <source>
        <strain evidence="12 13">DSM 25964</strain>
    </source>
</reference>
<dbReference type="GO" id="GO:0046872">
    <property type="term" value="F:metal ion binding"/>
    <property type="evidence" value="ECO:0007669"/>
    <property type="project" value="UniProtKB-KW"/>
</dbReference>
<dbReference type="Pfam" id="PF18693">
    <property type="entry name" value="TRAM_2"/>
    <property type="match status" value="1"/>
</dbReference>
<evidence type="ECO:0000256" key="8">
    <source>
        <dbReference type="HAMAP-Rule" id="MF_01865"/>
    </source>
</evidence>
<keyword evidence="12" id="KW-0687">Ribonucleoprotein</keyword>
<dbReference type="EC" id="2.8.4.4" evidence="8"/>
<comment type="caution">
    <text evidence="12">The sequence shown here is derived from an EMBL/GenBank/DDBJ whole genome shotgun (WGS) entry which is preliminary data.</text>
</comment>
<keyword evidence="7 8" id="KW-0411">Iron-sulfur</keyword>
<dbReference type="EMBL" id="SORI01000011">
    <property type="protein sequence ID" value="TDY59731.1"/>
    <property type="molecule type" value="Genomic_DNA"/>
</dbReference>
<dbReference type="NCBIfam" id="TIGR00089">
    <property type="entry name" value="MiaB/RimO family radical SAM methylthiotransferase"/>
    <property type="match status" value="1"/>
</dbReference>
<dbReference type="InterPro" id="IPR023404">
    <property type="entry name" value="rSAM_horseshoe"/>
</dbReference>
<dbReference type="PANTHER" id="PTHR43837:SF1">
    <property type="entry name" value="RIBOSOMAL PROTEIN US12 METHYLTHIOTRANSFERASE RIMO"/>
    <property type="match status" value="1"/>
</dbReference>
<comment type="cofactor">
    <cofactor evidence="8">
        <name>[4Fe-4S] cluster</name>
        <dbReference type="ChEBI" id="CHEBI:49883"/>
    </cofactor>
    <text evidence="8">Binds 2 [4Fe-4S] clusters. One cluster is coordinated with 3 cysteines and an exchangeable S-adenosyl-L-methionine.</text>
</comment>
<dbReference type="SUPFAM" id="SSF102114">
    <property type="entry name" value="Radical SAM enzymes"/>
    <property type="match status" value="1"/>
</dbReference>
<evidence type="ECO:0000313" key="12">
    <source>
        <dbReference type="EMBL" id="TDY59731.1"/>
    </source>
</evidence>
<comment type="catalytic activity">
    <reaction evidence="8">
        <text>L-aspartate(89)-[ribosomal protein uS12]-hydrogen + (sulfur carrier)-SH + AH2 + 2 S-adenosyl-L-methionine = 3-methylsulfanyl-L-aspartate(89)-[ribosomal protein uS12]-hydrogen + (sulfur carrier)-H + 5'-deoxyadenosine + L-methionine + A + S-adenosyl-L-homocysteine + 2 H(+)</text>
        <dbReference type="Rhea" id="RHEA:37087"/>
        <dbReference type="Rhea" id="RHEA-COMP:10460"/>
        <dbReference type="Rhea" id="RHEA-COMP:10461"/>
        <dbReference type="Rhea" id="RHEA-COMP:14737"/>
        <dbReference type="Rhea" id="RHEA-COMP:14739"/>
        <dbReference type="ChEBI" id="CHEBI:13193"/>
        <dbReference type="ChEBI" id="CHEBI:15378"/>
        <dbReference type="ChEBI" id="CHEBI:17319"/>
        <dbReference type="ChEBI" id="CHEBI:17499"/>
        <dbReference type="ChEBI" id="CHEBI:29917"/>
        <dbReference type="ChEBI" id="CHEBI:29961"/>
        <dbReference type="ChEBI" id="CHEBI:57844"/>
        <dbReference type="ChEBI" id="CHEBI:57856"/>
        <dbReference type="ChEBI" id="CHEBI:59789"/>
        <dbReference type="ChEBI" id="CHEBI:64428"/>
        <dbReference type="ChEBI" id="CHEBI:73599"/>
        <dbReference type="EC" id="2.8.4.4"/>
    </reaction>
</comment>
<dbReference type="InterPro" id="IPR006638">
    <property type="entry name" value="Elp3/MiaA/NifB-like_rSAM"/>
</dbReference>
<dbReference type="GO" id="GO:0005829">
    <property type="term" value="C:cytosol"/>
    <property type="evidence" value="ECO:0007669"/>
    <property type="project" value="TreeGrafter"/>
</dbReference>
<dbReference type="AlphaFoldDB" id="A0A4V3HG28"/>
<dbReference type="GO" id="GO:0006400">
    <property type="term" value="P:tRNA modification"/>
    <property type="evidence" value="ECO:0007669"/>
    <property type="project" value="InterPro"/>
</dbReference>
<keyword evidence="3 8" id="KW-0808">Transferase</keyword>
<evidence type="ECO:0000256" key="6">
    <source>
        <dbReference type="ARBA" id="ARBA00023004"/>
    </source>
</evidence>
<feature type="binding site" evidence="8">
    <location>
        <position position="10"/>
    </location>
    <ligand>
        <name>[4Fe-4S] cluster</name>
        <dbReference type="ChEBI" id="CHEBI:49883"/>
        <label>1</label>
    </ligand>
</feature>
<comment type="function">
    <text evidence="8">Catalyzes the methylthiolation of an aspartic acid residue of ribosomal protein uS12.</text>
</comment>
<dbReference type="SFLD" id="SFLDG01061">
    <property type="entry name" value="methylthiotransferase"/>
    <property type="match status" value="1"/>
</dbReference>
<dbReference type="GO" id="GO:0103039">
    <property type="term" value="F:protein methylthiotransferase activity"/>
    <property type="evidence" value="ECO:0007669"/>
    <property type="project" value="UniProtKB-EC"/>
</dbReference>